<dbReference type="RefSeq" id="WP_023132985.1">
    <property type="nucleotide sequence ID" value="NZ_KI518035.1"/>
</dbReference>
<dbReference type="HOGENOM" id="CLU_021240_2_0_11"/>
<dbReference type="SUPFAM" id="SSF52540">
    <property type="entry name" value="P-loop containing nucleoside triphosphate hydrolases"/>
    <property type="match status" value="1"/>
</dbReference>
<dbReference type="Proteomes" id="UP000017174">
    <property type="component" value="Unassembled WGS sequence"/>
</dbReference>
<dbReference type="Gene3D" id="3.40.50.300">
    <property type="entry name" value="P-loop containing nucleotide triphosphate hydrolases"/>
    <property type="match status" value="1"/>
</dbReference>
<dbReference type="InterPro" id="IPR051396">
    <property type="entry name" value="Bact_Antivir_Def_Nuclease"/>
</dbReference>
<reference evidence="3 4" key="1">
    <citation type="submission" date="2013-08" db="EMBL/GenBank/DDBJ databases">
        <authorList>
            <person name="Weinstock G."/>
            <person name="Sodergren E."/>
            <person name="Wylie T."/>
            <person name="Fulton L."/>
            <person name="Fulton R."/>
            <person name="Fronick C."/>
            <person name="O'Laughlin M."/>
            <person name="Godfrey J."/>
            <person name="Miner T."/>
            <person name="Herter B."/>
            <person name="Appelbaum E."/>
            <person name="Cordes M."/>
            <person name="Lek S."/>
            <person name="Wollam A."/>
            <person name="Pepin K.H."/>
            <person name="Palsikar V.B."/>
            <person name="Mitreva M."/>
            <person name="Wilson R.K."/>
        </authorList>
    </citation>
    <scope>NUCLEOTIDE SEQUENCE [LARGE SCALE GENOMIC DNA]</scope>
    <source>
        <strain evidence="3 4">F0184</strain>
    </source>
</reference>
<feature type="domain" description="OLD protein-like TOPRIM" evidence="2">
    <location>
        <begin position="454"/>
        <end position="521"/>
    </location>
</feature>
<gene>
    <name evidence="3" type="ORF">HMPREF0742_00295</name>
</gene>
<name>U7V767_9MICC</name>
<dbReference type="PANTHER" id="PTHR43581:SF4">
    <property type="entry name" value="ATP_GTP PHOSPHATASE"/>
    <property type="match status" value="1"/>
</dbReference>
<evidence type="ECO:0000313" key="4">
    <source>
        <dbReference type="Proteomes" id="UP000017174"/>
    </source>
</evidence>
<dbReference type="Pfam" id="PF20469">
    <property type="entry name" value="OLD-like_TOPRIM"/>
    <property type="match status" value="1"/>
</dbReference>
<evidence type="ECO:0000313" key="3">
    <source>
        <dbReference type="EMBL" id="ERT67390.1"/>
    </source>
</evidence>
<evidence type="ECO:0000259" key="2">
    <source>
        <dbReference type="Pfam" id="PF20469"/>
    </source>
</evidence>
<dbReference type="InterPro" id="IPR034139">
    <property type="entry name" value="TOPRIM_OLD"/>
</dbReference>
<dbReference type="InterPro" id="IPR027417">
    <property type="entry name" value="P-loop_NTPase"/>
</dbReference>
<sequence>MSIYLSKVSLVNFRNFKNAVLRFNPGVNTIIGENGAGKTNIFHAIRLLLDDTLPNSYSYFTEKDFNRGIGDWKGHWIIIRLEFTEGLNNESVYSEKIISLLTHFCGEKNPNEPKSYSCSLVFRPNYNIRKELFEANGKAEDISSILEGISLEDYEVVRFGKGESDFFNGEDYKSIVGNFENNYFANPDIQEESCWLGTKTTSIFSLQREFNTAYIDALRDVQRLFRGLKRNPLRSILESKSTSIDKSDSFAEVVDIAINLNNQINMDQDVKNLADEISGIYRETAGITYAPGDISIKSQLPTDVSSLFQSLSLYIGNPTELNKYYQGSIDELSLGNANMLYISLKLLEFKIRQNGKPKNRAPIANILLIEEPESHIHPHIQKVIFNNIGGMSETQVIYSTHSPQISEVSNVENVNVIVPLEGESWISCNPGNKLGKDKIVPINRFLDVTRCNLLFSRGVILVEGDAEEIMIPYMIKIVYGISLDEIGISVINNRGTEFDNLASMFHRDRLRKRCAIVTDLDGRLNNKYSSDDAATQGKNRLNHLNNEYKNNEYVDVFYAEYTFEVDFALESKNNRMQLIQMAEKNMHIKNPGLILPKNLGLPIKIISQRQLWTWFTKMT</sequence>
<protein>
    <submittedName>
        <fullName evidence="3">Uncharacterized protein</fullName>
    </submittedName>
</protein>
<dbReference type="EMBL" id="AXZG01000010">
    <property type="protein sequence ID" value="ERT67390.1"/>
    <property type="molecule type" value="Genomic_DNA"/>
</dbReference>
<organism evidence="3 4">
    <name type="scientific">Rothia aeria F0184</name>
    <dbReference type="NCBI Taxonomy" id="888019"/>
    <lineage>
        <taxon>Bacteria</taxon>
        <taxon>Bacillati</taxon>
        <taxon>Actinomycetota</taxon>
        <taxon>Actinomycetes</taxon>
        <taxon>Micrococcales</taxon>
        <taxon>Micrococcaceae</taxon>
        <taxon>Rothia</taxon>
    </lineage>
</organism>
<dbReference type="InterPro" id="IPR041685">
    <property type="entry name" value="AAA_GajA/Old/RecF-like"/>
</dbReference>
<proteinExistence type="predicted"/>
<feature type="domain" description="Endonuclease GajA/Old nuclease/RecF-like AAA" evidence="1">
    <location>
        <begin position="4"/>
        <end position="405"/>
    </location>
</feature>
<dbReference type="PATRIC" id="fig|888019.4.peg.247"/>
<dbReference type="CDD" id="cd01026">
    <property type="entry name" value="TOPRIM_OLD"/>
    <property type="match status" value="1"/>
</dbReference>
<dbReference type="PANTHER" id="PTHR43581">
    <property type="entry name" value="ATP/GTP PHOSPHATASE"/>
    <property type="match status" value="1"/>
</dbReference>
<dbReference type="AlphaFoldDB" id="U7V767"/>
<comment type="caution">
    <text evidence="3">The sequence shown here is derived from an EMBL/GenBank/DDBJ whole genome shotgun (WGS) entry which is preliminary data.</text>
</comment>
<accession>U7V767</accession>
<evidence type="ECO:0000259" key="1">
    <source>
        <dbReference type="Pfam" id="PF13175"/>
    </source>
</evidence>
<dbReference type="Pfam" id="PF13175">
    <property type="entry name" value="AAA_15"/>
    <property type="match status" value="1"/>
</dbReference>